<organism evidence="1 2">
    <name type="scientific">Trifolium medium</name>
    <dbReference type="NCBI Taxonomy" id="97028"/>
    <lineage>
        <taxon>Eukaryota</taxon>
        <taxon>Viridiplantae</taxon>
        <taxon>Streptophyta</taxon>
        <taxon>Embryophyta</taxon>
        <taxon>Tracheophyta</taxon>
        <taxon>Spermatophyta</taxon>
        <taxon>Magnoliopsida</taxon>
        <taxon>eudicotyledons</taxon>
        <taxon>Gunneridae</taxon>
        <taxon>Pentapetalae</taxon>
        <taxon>rosids</taxon>
        <taxon>fabids</taxon>
        <taxon>Fabales</taxon>
        <taxon>Fabaceae</taxon>
        <taxon>Papilionoideae</taxon>
        <taxon>50 kb inversion clade</taxon>
        <taxon>NPAAA clade</taxon>
        <taxon>Hologalegina</taxon>
        <taxon>IRL clade</taxon>
        <taxon>Trifolieae</taxon>
        <taxon>Trifolium</taxon>
    </lineage>
</organism>
<keyword evidence="2" id="KW-1185">Reference proteome</keyword>
<evidence type="ECO:0008006" key="3">
    <source>
        <dbReference type="Google" id="ProtNLM"/>
    </source>
</evidence>
<evidence type="ECO:0000313" key="2">
    <source>
        <dbReference type="Proteomes" id="UP000265520"/>
    </source>
</evidence>
<name>A0A392PPI0_9FABA</name>
<dbReference type="PANTHER" id="PTHR47074">
    <property type="entry name" value="BNAC02G40300D PROTEIN"/>
    <property type="match status" value="1"/>
</dbReference>
<dbReference type="AlphaFoldDB" id="A0A392PPI0"/>
<proteinExistence type="predicted"/>
<dbReference type="EMBL" id="LXQA010090621">
    <property type="protein sequence ID" value="MCI14023.1"/>
    <property type="molecule type" value="Genomic_DNA"/>
</dbReference>
<gene>
    <name evidence="1" type="ORF">A2U01_0035149</name>
</gene>
<dbReference type="Proteomes" id="UP000265520">
    <property type="component" value="Unassembled WGS sequence"/>
</dbReference>
<reference evidence="1 2" key="1">
    <citation type="journal article" date="2018" name="Front. Plant Sci.">
        <title>Red Clover (Trifolium pratense) and Zigzag Clover (T. medium) - A Picture of Genomic Similarities and Differences.</title>
        <authorList>
            <person name="Dluhosova J."/>
            <person name="Istvanek J."/>
            <person name="Nedelnik J."/>
            <person name="Repkova J."/>
        </authorList>
    </citation>
    <scope>NUCLEOTIDE SEQUENCE [LARGE SCALE GENOMIC DNA]</scope>
    <source>
        <strain evidence="2">cv. 10/8</strain>
        <tissue evidence="1">Leaf</tissue>
    </source>
</reference>
<dbReference type="PANTHER" id="PTHR47074:SF11">
    <property type="entry name" value="REVERSE TRANSCRIPTASE-LIKE PROTEIN"/>
    <property type="match status" value="1"/>
</dbReference>
<accession>A0A392PPI0</accession>
<comment type="caution">
    <text evidence="1">The sequence shown here is derived from an EMBL/GenBank/DDBJ whole genome shotgun (WGS) entry which is preliminary data.</text>
</comment>
<feature type="non-terminal residue" evidence="1">
    <location>
        <position position="144"/>
    </location>
</feature>
<protein>
    <recommendedName>
        <fullName evidence="3">RNase H type-1 domain-containing protein</fullName>
    </recommendedName>
</protein>
<sequence length="144" mass="16232">MFDWFEFMFKQAEQDNMEMIVAITYGVWYSRNQLVFQEKHIPPNEVSIVALIQLQEYKNISTINSVPQRAALTDHCCHNTSWSPPPRGTLKINVDAHLSSDGHWFSRLILRRSDGSVVGAATRSHAGSEDVVFGKALGLNNALD</sequence>
<dbReference type="InterPro" id="IPR052929">
    <property type="entry name" value="RNase_H-like_EbsB-rel"/>
</dbReference>
<evidence type="ECO:0000313" key="1">
    <source>
        <dbReference type="EMBL" id="MCI14023.1"/>
    </source>
</evidence>